<keyword evidence="2" id="KW-1185">Reference proteome</keyword>
<dbReference type="Proteomes" id="UP000499080">
    <property type="component" value="Unassembled WGS sequence"/>
</dbReference>
<feature type="non-terminal residue" evidence="1">
    <location>
        <position position="1"/>
    </location>
</feature>
<accession>A0A4Y2I099</accession>
<reference evidence="1 2" key="1">
    <citation type="journal article" date="2019" name="Sci. Rep.">
        <title>Orb-weaving spider Araneus ventricosus genome elucidates the spidroin gene catalogue.</title>
        <authorList>
            <person name="Kono N."/>
            <person name="Nakamura H."/>
            <person name="Ohtoshi R."/>
            <person name="Moran D.A.P."/>
            <person name="Shinohara A."/>
            <person name="Yoshida Y."/>
            <person name="Fujiwara M."/>
            <person name="Mori M."/>
            <person name="Tomita M."/>
            <person name="Arakawa K."/>
        </authorList>
    </citation>
    <scope>NUCLEOTIDE SEQUENCE [LARGE SCALE GENOMIC DNA]</scope>
</reference>
<sequence>DDPAHNLGVLKAIAAAWGQLAKWTSFGSFPLRR</sequence>
<protein>
    <submittedName>
        <fullName evidence="1">Uncharacterized protein</fullName>
    </submittedName>
</protein>
<evidence type="ECO:0000313" key="2">
    <source>
        <dbReference type="Proteomes" id="UP000499080"/>
    </source>
</evidence>
<comment type="caution">
    <text evidence="1">The sequence shown here is derived from an EMBL/GenBank/DDBJ whole genome shotgun (WGS) entry which is preliminary data.</text>
</comment>
<dbReference type="AlphaFoldDB" id="A0A4Y2I099"/>
<organism evidence="1 2">
    <name type="scientific">Araneus ventricosus</name>
    <name type="common">Orbweaver spider</name>
    <name type="synonym">Epeira ventricosa</name>
    <dbReference type="NCBI Taxonomy" id="182803"/>
    <lineage>
        <taxon>Eukaryota</taxon>
        <taxon>Metazoa</taxon>
        <taxon>Ecdysozoa</taxon>
        <taxon>Arthropoda</taxon>
        <taxon>Chelicerata</taxon>
        <taxon>Arachnida</taxon>
        <taxon>Araneae</taxon>
        <taxon>Araneomorphae</taxon>
        <taxon>Entelegynae</taxon>
        <taxon>Araneoidea</taxon>
        <taxon>Araneidae</taxon>
        <taxon>Araneus</taxon>
    </lineage>
</organism>
<evidence type="ECO:0000313" key="1">
    <source>
        <dbReference type="EMBL" id="GBM71010.1"/>
    </source>
</evidence>
<proteinExistence type="predicted"/>
<name>A0A4Y2I099_ARAVE</name>
<gene>
    <name evidence="1" type="ORF">AVEN_146973_1</name>
</gene>
<dbReference type="EMBL" id="BGPR01183867">
    <property type="protein sequence ID" value="GBM71010.1"/>
    <property type="molecule type" value="Genomic_DNA"/>
</dbReference>